<evidence type="ECO:0000259" key="8">
    <source>
        <dbReference type="Pfam" id="PF01757"/>
    </source>
</evidence>
<keyword evidence="6 7" id="KW-0472">Membrane</keyword>
<keyword evidence="5 7" id="KW-1133">Transmembrane helix</keyword>
<dbReference type="PANTHER" id="PTHR40074:SF2">
    <property type="entry name" value="O-ACETYLTRANSFERASE WECH"/>
    <property type="match status" value="1"/>
</dbReference>
<comment type="similarity">
    <text evidence="2">Belongs to the acyltransferase 3 family.</text>
</comment>
<sequence>MLMSKNYSSKIKRRVFSLLIPYVMWQIIIAIKYVLQNEYTFSIKNFIYRTFYLVTWPIDGPMWYVYAIFLLALISPVFLLMFKNKKVGWCMVLIIIVFLRAQGKFNIPVFTRIANHGYVGNIIWYFPSYLVGAFYGRFYDELNEEKSLVYVLSLLFLACLLQGVLPGIFYDITIRMMPIMSLFLLPVIPSLKDKWVYRLTFLMYAMHQPLIADVKPHINNLYKVVLMPDSVRNILTRVIILAIDIALAAAIYIVLKKFAPKGLNALTGSRD</sequence>
<dbReference type="EMBL" id="VULX01000054">
    <property type="protein sequence ID" value="MSR92723.1"/>
    <property type="molecule type" value="Genomic_DNA"/>
</dbReference>
<feature type="transmembrane region" description="Helical" evidence="7">
    <location>
        <begin position="148"/>
        <end position="166"/>
    </location>
</feature>
<keyword evidence="3" id="KW-1003">Cell membrane</keyword>
<accession>A0A7X2N109</accession>
<reference evidence="9 10" key="1">
    <citation type="submission" date="2019-08" db="EMBL/GenBank/DDBJ databases">
        <title>In-depth cultivation of the pig gut microbiome towards novel bacterial diversity and tailored functional studies.</title>
        <authorList>
            <person name="Wylensek D."/>
            <person name="Hitch T.C.A."/>
            <person name="Clavel T."/>
        </authorList>
    </citation>
    <scope>NUCLEOTIDE SEQUENCE [LARGE SCALE GENOMIC DNA]</scope>
    <source>
        <strain evidence="9 10">WCA-383-APC-5B</strain>
    </source>
</reference>
<feature type="transmembrane region" description="Helical" evidence="7">
    <location>
        <begin position="234"/>
        <end position="255"/>
    </location>
</feature>
<dbReference type="GO" id="GO:0016413">
    <property type="term" value="F:O-acetyltransferase activity"/>
    <property type="evidence" value="ECO:0007669"/>
    <property type="project" value="TreeGrafter"/>
</dbReference>
<evidence type="ECO:0000256" key="4">
    <source>
        <dbReference type="ARBA" id="ARBA00022692"/>
    </source>
</evidence>
<evidence type="ECO:0000256" key="3">
    <source>
        <dbReference type="ARBA" id="ARBA00022475"/>
    </source>
</evidence>
<evidence type="ECO:0000313" key="9">
    <source>
        <dbReference type="EMBL" id="MSR92723.1"/>
    </source>
</evidence>
<feature type="transmembrane region" description="Helical" evidence="7">
    <location>
        <begin position="117"/>
        <end position="136"/>
    </location>
</feature>
<feature type="domain" description="Acyltransferase 3" evidence="8">
    <location>
        <begin position="5"/>
        <end position="252"/>
    </location>
</feature>
<dbReference type="GO" id="GO:0005886">
    <property type="term" value="C:plasma membrane"/>
    <property type="evidence" value="ECO:0007669"/>
    <property type="project" value="UniProtKB-SubCell"/>
</dbReference>
<feature type="transmembrane region" description="Helical" evidence="7">
    <location>
        <begin position="15"/>
        <end position="35"/>
    </location>
</feature>
<keyword evidence="9" id="KW-0012">Acyltransferase</keyword>
<dbReference type="AlphaFoldDB" id="A0A7X2N109"/>
<organism evidence="9 10">
    <name type="scientific">Inconstantimicrobium porci</name>
    <dbReference type="NCBI Taxonomy" id="2652291"/>
    <lineage>
        <taxon>Bacteria</taxon>
        <taxon>Bacillati</taxon>
        <taxon>Bacillota</taxon>
        <taxon>Clostridia</taxon>
        <taxon>Eubacteriales</taxon>
        <taxon>Clostridiaceae</taxon>
        <taxon>Inconstantimicrobium</taxon>
    </lineage>
</organism>
<dbReference type="PANTHER" id="PTHR40074">
    <property type="entry name" value="O-ACETYLTRANSFERASE WECH"/>
    <property type="match status" value="1"/>
</dbReference>
<comment type="subcellular location">
    <subcellularLocation>
        <location evidence="1">Cell membrane</location>
        <topology evidence="1">Multi-pass membrane protein</topology>
    </subcellularLocation>
</comment>
<dbReference type="InterPro" id="IPR002656">
    <property type="entry name" value="Acyl_transf_3_dom"/>
</dbReference>
<dbReference type="Pfam" id="PF01757">
    <property type="entry name" value="Acyl_transf_3"/>
    <property type="match status" value="1"/>
</dbReference>
<dbReference type="Proteomes" id="UP000460287">
    <property type="component" value="Unassembled WGS sequence"/>
</dbReference>
<comment type="caution">
    <text evidence="9">The sequence shown here is derived from an EMBL/GenBank/DDBJ whole genome shotgun (WGS) entry which is preliminary data.</text>
</comment>
<name>A0A7X2N109_9CLOT</name>
<gene>
    <name evidence="9" type="ORF">FYJ33_15475</name>
</gene>
<feature type="transmembrane region" description="Helical" evidence="7">
    <location>
        <begin position="87"/>
        <end position="105"/>
    </location>
</feature>
<keyword evidence="9" id="KW-0808">Transferase</keyword>
<feature type="transmembrane region" description="Helical" evidence="7">
    <location>
        <begin position="63"/>
        <end position="82"/>
    </location>
</feature>
<evidence type="ECO:0000256" key="1">
    <source>
        <dbReference type="ARBA" id="ARBA00004651"/>
    </source>
</evidence>
<keyword evidence="4 7" id="KW-0812">Transmembrane</keyword>
<proteinExistence type="inferred from homology"/>
<evidence type="ECO:0000256" key="7">
    <source>
        <dbReference type="SAM" id="Phobius"/>
    </source>
</evidence>
<protein>
    <submittedName>
        <fullName evidence="9">Acyltransferase</fullName>
    </submittedName>
</protein>
<dbReference type="GO" id="GO:0009246">
    <property type="term" value="P:enterobacterial common antigen biosynthetic process"/>
    <property type="evidence" value="ECO:0007669"/>
    <property type="project" value="TreeGrafter"/>
</dbReference>
<evidence type="ECO:0000256" key="5">
    <source>
        <dbReference type="ARBA" id="ARBA00022989"/>
    </source>
</evidence>
<keyword evidence="10" id="KW-1185">Reference proteome</keyword>
<evidence type="ECO:0000313" key="10">
    <source>
        <dbReference type="Proteomes" id="UP000460287"/>
    </source>
</evidence>
<evidence type="ECO:0000256" key="2">
    <source>
        <dbReference type="ARBA" id="ARBA00007400"/>
    </source>
</evidence>
<evidence type="ECO:0000256" key="6">
    <source>
        <dbReference type="ARBA" id="ARBA00023136"/>
    </source>
</evidence>